<sequence>MGSILPFGPTIVPKRGEGVTKGECKANCNEDGIAIDISSDDEIVCAEGEYGTANGEKVMFGGEKHNGNVQNSKKEKDMRRNSLVKSSKKLMGRSLRIDSKRN</sequence>
<evidence type="ECO:0000313" key="2">
    <source>
        <dbReference type="EMBL" id="KAL2453790.1"/>
    </source>
</evidence>
<dbReference type="AlphaFoldDB" id="A0ABD1NQB9"/>
<name>A0ABD1NQB9_9LAMI</name>
<evidence type="ECO:0000256" key="1">
    <source>
        <dbReference type="SAM" id="MobiDB-lite"/>
    </source>
</evidence>
<organism evidence="2 4">
    <name type="scientific">Abeliophyllum distichum</name>
    <dbReference type="NCBI Taxonomy" id="126358"/>
    <lineage>
        <taxon>Eukaryota</taxon>
        <taxon>Viridiplantae</taxon>
        <taxon>Streptophyta</taxon>
        <taxon>Embryophyta</taxon>
        <taxon>Tracheophyta</taxon>
        <taxon>Spermatophyta</taxon>
        <taxon>Magnoliopsida</taxon>
        <taxon>eudicotyledons</taxon>
        <taxon>Gunneridae</taxon>
        <taxon>Pentapetalae</taxon>
        <taxon>asterids</taxon>
        <taxon>lamiids</taxon>
        <taxon>Lamiales</taxon>
        <taxon>Oleaceae</taxon>
        <taxon>Forsythieae</taxon>
        <taxon>Abeliophyllum</taxon>
    </lineage>
</organism>
<proteinExistence type="predicted"/>
<evidence type="ECO:0000313" key="4">
    <source>
        <dbReference type="Proteomes" id="UP001604336"/>
    </source>
</evidence>
<dbReference type="Proteomes" id="UP001604336">
    <property type="component" value="Unassembled WGS sequence"/>
</dbReference>
<dbReference type="EMBL" id="JBFOLK010000564">
    <property type="protein sequence ID" value="KAL2453790.1"/>
    <property type="molecule type" value="Genomic_DNA"/>
</dbReference>
<gene>
    <name evidence="3" type="ORF">Adt_24475</name>
    <name evidence="2" type="ORF">Adt_48709</name>
</gene>
<comment type="caution">
    <text evidence="2">The sequence shown here is derived from an EMBL/GenBank/DDBJ whole genome shotgun (WGS) entry which is preliminary data.</text>
</comment>
<dbReference type="EMBL" id="JBFOLK010000007">
    <property type="protein sequence ID" value="KAL2498925.1"/>
    <property type="molecule type" value="Genomic_DNA"/>
</dbReference>
<reference evidence="2" key="1">
    <citation type="submission" date="2024-07" db="EMBL/GenBank/DDBJ databases">
        <title>Two chromosome-level genome assemblies of Korean endemic species Abeliophyllum distichum and Forsythia ovata (Oleaceae).</title>
        <authorList>
            <person name="Mun J.H."/>
        </authorList>
    </citation>
    <scope>NUCLEOTIDE SEQUENCE</scope>
    <source>
        <strain evidence="2">KNKB198505000391</strain>
        <tissue evidence="2">Leaf</tissue>
    </source>
</reference>
<protein>
    <submittedName>
        <fullName evidence="2">Uncharacterized protein</fullName>
    </submittedName>
</protein>
<accession>A0ABD1NQB9</accession>
<feature type="region of interest" description="Disordered" evidence="1">
    <location>
        <begin position="57"/>
        <end position="102"/>
    </location>
</feature>
<feature type="compositionally biased region" description="Basic and acidic residues" evidence="1">
    <location>
        <begin position="62"/>
        <end position="80"/>
    </location>
</feature>
<reference evidence="4" key="2">
    <citation type="submission" date="2024-07" db="EMBL/GenBank/DDBJ databases">
        <title>Two chromosome-level genome assemblies of Korean endemic species Abeliophyllum distichum and Forsythia ovata (Oleaceae).</title>
        <authorList>
            <person name="Jang H."/>
        </authorList>
    </citation>
    <scope>NUCLEOTIDE SEQUENCE [LARGE SCALE GENOMIC DNA]</scope>
</reference>
<evidence type="ECO:0000313" key="3">
    <source>
        <dbReference type="EMBL" id="KAL2498925.1"/>
    </source>
</evidence>
<keyword evidence="4" id="KW-1185">Reference proteome</keyword>